<dbReference type="KEGG" id="nmk:CHR53_12395"/>
<proteinExistence type="predicted"/>
<dbReference type="Proteomes" id="UP000282892">
    <property type="component" value="Chromosome"/>
</dbReference>
<evidence type="ECO:0000313" key="3">
    <source>
        <dbReference type="Proteomes" id="UP000282892"/>
    </source>
</evidence>
<protein>
    <submittedName>
        <fullName evidence="2">Uncharacterized protein</fullName>
    </submittedName>
</protein>
<organism evidence="2 3">
    <name type="scientific">Neobacillus mesonae</name>
    <dbReference type="NCBI Taxonomy" id="1193713"/>
    <lineage>
        <taxon>Bacteria</taxon>
        <taxon>Bacillati</taxon>
        <taxon>Bacillota</taxon>
        <taxon>Bacilli</taxon>
        <taxon>Bacillales</taxon>
        <taxon>Bacillaceae</taxon>
        <taxon>Neobacillus</taxon>
    </lineage>
</organism>
<dbReference type="EMBL" id="CP022572">
    <property type="protein sequence ID" value="AZU62017.1"/>
    <property type="molecule type" value="Genomic_DNA"/>
</dbReference>
<keyword evidence="3" id="KW-1185">Reference proteome</keyword>
<gene>
    <name evidence="2" type="ORF">CHR53_12395</name>
</gene>
<dbReference type="AlphaFoldDB" id="A0A3Q9QTQ9"/>
<feature type="transmembrane region" description="Helical" evidence="1">
    <location>
        <begin position="41"/>
        <end position="61"/>
    </location>
</feature>
<sequence length="109" mass="13006">MLLFNITAFLLFTIYFFYDFFKEFDWNELKTSFKQKPLRVLSELLTGVCLYAFAVNIIFHIPYLSQIAVLLVILTVVPVISYMWKRNKFKVILAFSLFILYFSLPNILR</sequence>
<keyword evidence="1" id="KW-0812">Transmembrane</keyword>
<evidence type="ECO:0000313" key="2">
    <source>
        <dbReference type="EMBL" id="AZU62017.1"/>
    </source>
</evidence>
<feature type="transmembrane region" description="Helical" evidence="1">
    <location>
        <begin position="67"/>
        <end position="84"/>
    </location>
</feature>
<accession>A0A3Q9QTQ9</accession>
<evidence type="ECO:0000256" key="1">
    <source>
        <dbReference type="SAM" id="Phobius"/>
    </source>
</evidence>
<name>A0A3Q9QTQ9_9BACI</name>
<reference evidence="2 3" key="1">
    <citation type="submission" date="2017-07" db="EMBL/GenBank/DDBJ databases">
        <title>The complete genome sequence of Bacillus mesonae strain H20-5, an efficient strain improving plant abiotic stress resistance.</title>
        <authorList>
            <person name="Kim S.Y."/>
            <person name="Song H."/>
            <person name="Sang M.K."/>
            <person name="Weon H.-Y."/>
            <person name="Song J."/>
        </authorList>
    </citation>
    <scope>NUCLEOTIDE SEQUENCE [LARGE SCALE GENOMIC DNA]</scope>
    <source>
        <strain evidence="2 3">H20-5</strain>
    </source>
</reference>
<feature type="transmembrane region" description="Helical" evidence="1">
    <location>
        <begin position="91"/>
        <end position="108"/>
    </location>
</feature>
<keyword evidence="1" id="KW-1133">Transmembrane helix</keyword>
<feature type="transmembrane region" description="Helical" evidence="1">
    <location>
        <begin position="6"/>
        <end position="21"/>
    </location>
</feature>
<keyword evidence="1" id="KW-0472">Membrane</keyword>
<dbReference type="STRING" id="1193713.GCA_001636315_04912"/>